<evidence type="ECO:0000313" key="2">
    <source>
        <dbReference type="Proteomes" id="UP001524478"/>
    </source>
</evidence>
<protein>
    <submittedName>
        <fullName evidence="1">Uncharacterized protein</fullName>
    </submittedName>
</protein>
<organism evidence="1 2">
    <name type="scientific">Tissierella carlieri</name>
    <dbReference type="NCBI Taxonomy" id="689904"/>
    <lineage>
        <taxon>Bacteria</taxon>
        <taxon>Bacillati</taxon>
        <taxon>Bacillota</taxon>
        <taxon>Tissierellia</taxon>
        <taxon>Tissierellales</taxon>
        <taxon>Tissierellaceae</taxon>
        <taxon>Tissierella</taxon>
    </lineage>
</organism>
<dbReference type="RefSeq" id="WP_216557507.1">
    <property type="nucleotide sequence ID" value="NZ_JAHLOH010000025.1"/>
</dbReference>
<dbReference type="EMBL" id="JANGAC010000020">
    <property type="protein sequence ID" value="MCQ4925337.1"/>
    <property type="molecule type" value="Genomic_DNA"/>
</dbReference>
<keyword evidence="2" id="KW-1185">Reference proteome</keyword>
<proteinExistence type="predicted"/>
<reference evidence="1 2" key="1">
    <citation type="submission" date="2022-06" db="EMBL/GenBank/DDBJ databases">
        <title>Isolation of gut microbiota from human fecal samples.</title>
        <authorList>
            <person name="Pamer E.G."/>
            <person name="Barat B."/>
            <person name="Waligurski E."/>
            <person name="Medina S."/>
            <person name="Paddock L."/>
            <person name="Mostad J."/>
        </authorList>
    </citation>
    <scope>NUCLEOTIDE SEQUENCE [LARGE SCALE GENOMIC DNA]</scope>
    <source>
        <strain evidence="1 2">DFI.7.95</strain>
    </source>
</reference>
<evidence type="ECO:0000313" key="1">
    <source>
        <dbReference type="EMBL" id="MCQ4925337.1"/>
    </source>
</evidence>
<sequence>MSRLSIITRNQAQQTIYLIKNENPNPDAFKEVRGRKGWKEASFDQNLGLLLPVDWEMQES</sequence>
<comment type="caution">
    <text evidence="1">The sequence shown here is derived from an EMBL/GenBank/DDBJ whole genome shotgun (WGS) entry which is preliminary data.</text>
</comment>
<gene>
    <name evidence="1" type="ORF">NE686_19695</name>
</gene>
<name>A0ABT1SHC7_9FIRM</name>
<dbReference type="Proteomes" id="UP001524478">
    <property type="component" value="Unassembled WGS sequence"/>
</dbReference>
<accession>A0ABT1SHC7</accession>